<accession>A0AAF3FBT8</accession>
<keyword evidence="2" id="KW-1185">Reference proteome</keyword>
<protein>
    <submittedName>
        <fullName evidence="3">Uncharacterized protein</fullName>
    </submittedName>
</protein>
<feature type="region of interest" description="Disordered" evidence="1">
    <location>
        <begin position="24"/>
        <end position="43"/>
    </location>
</feature>
<feature type="compositionally biased region" description="Low complexity" evidence="1">
    <location>
        <begin position="28"/>
        <end position="43"/>
    </location>
</feature>
<name>A0AAF3FBT8_9BILA</name>
<organism evidence="2 3">
    <name type="scientific">Mesorhabditis belari</name>
    <dbReference type="NCBI Taxonomy" id="2138241"/>
    <lineage>
        <taxon>Eukaryota</taxon>
        <taxon>Metazoa</taxon>
        <taxon>Ecdysozoa</taxon>
        <taxon>Nematoda</taxon>
        <taxon>Chromadorea</taxon>
        <taxon>Rhabditida</taxon>
        <taxon>Rhabditina</taxon>
        <taxon>Rhabditomorpha</taxon>
        <taxon>Rhabditoidea</taxon>
        <taxon>Rhabditidae</taxon>
        <taxon>Mesorhabditinae</taxon>
        <taxon>Mesorhabditis</taxon>
    </lineage>
</organism>
<reference evidence="3" key="1">
    <citation type="submission" date="2024-02" db="UniProtKB">
        <authorList>
            <consortium name="WormBaseParasite"/>
        </authorList>
    </citation>
    <scope>IDENTIFICATION</scope>
</reference>
<evidence type="ECO:0000313" key="2">
    <source>
        <dbReference type="Proteomes" id="UP000887575"/>
    </source>
</evidence>
<dbReference type="Proteomes" id="UP000887575">
    <property type="component" value="Unassembled WGS sequence"/>
</dbReference>
<sequence length="96" mass="10142">MLSAEVLRQACEPMALNGGLAAREADHSSPFGSYLSSSSSGSFGSDAGGGLFGARGSTASGPRNDSISIVNSFIHHAMPSQPFKWLDERELKNRNR</sequence>
<evidence type="ECO:0000256" key="1">
    <source>
        <dbReference type="SAM" id="MobiDB-lite"/>
    </source>
</evidence>
<proteinExistence type="predicted"/>
<dbReference type="WBParaSite" id="MBELARI_LOCUS4060">
    <property type="protein sequence ID" value="MBELARI_LOCUS4060"/>
    <property type="gene ID" value="MBELARI_LOCUS4060"/>
</dbReference>
<evidence type="ECO:0000313" key="3">
    <source>
        <dbReference type="WBParaSite" id="MBELARI_LOCUS4060"/>
    </source>
</evidence>
<dbReference type="AlphaFoldDB" id="A0AAF3FBT8"/>